<proteinExistence type="predicted"/>
<organism evidence="1 2">
    <name type="scientific">Pleurodeles waltl</name>
    <name type="common">Iberian ribbed newt</name>
    <dbReference type="NCBI Taxonomy" id="8319"/>
    <lineage>
        <taxon>Eukaryota</taxon>
        <taxon>Metazoa</taxon>
        <taxon>Chordata</taxon>
        <taxon>Craniata</taxon>
        <taxon>Vertebrata</taxon>
        <taxon>Euteleostomi</taxon>
        <taxon>Amphibia</taxon>
        <taxon>Batrachia</taxon>
        <taxon>Caudata</taxon>
        <taxon>Salamandroidea</taxon>
        <taxon>Salamandridae</taxon>
        <taxon>Pleurodelinae</taxon>
        <taxon>Pleurodeles</taxon>
    </lineage>
</organism>
<sequence>MNLPLPRLCAAVNFSDERSCPSEKRPATVWIPFVIQDDRSNLPRSLSAPGGRDTDPKRVLLFLRGRWEGASLCHHEIGLDSTAIACSPRRLPQRGDFRGPPLLPRRSSLPLLGRVFRLRGLHRASTGPGPISPAVSLLPVVATL</sequence>
<name>A0AAV7LQG8_PLEWA</name>
<keyword evidence="2" id="KW-1185">Reference proteome</keyword>
<protein>
    <submittedName>
        <fullName evidence="1">Uncharacterized protein</fullName>
    </submittedName>
</protein>
<dbReference type="AlphaFoldDB" id="A0AAV7LQG8"/>
<evidence type="ECO:0000313" key="2">
    <source>
        <dbReference type="Proteomes" id="UP001066276"/>
    </source>
</evidence>
<comment type="caution">
    <text evidence="1">The sequence shown here is derived from an EMBL/GenBank/DDBJ whole genome shotgun (WGS) entry which is preliminary data.</text>
</comment>
<evidence type="ECO:0000313" key="1">
    <source>
        <dbReference type="EMBL" id="KAJ1093322.1"/>
    </source>
</evidence>
<reference evidence="1" key="1">
    <citation type="journal article" date="2022" name="bioRxiv">
        <title>Sequencing and chromosome-scale assembly of the giantPleurodeles waltlgenome.</title>
        <authorList>
            <person name="Brown T."/>
            <person name="Elewa A."/>
            <person name="Iarovenko S."/>
            <person name="Subramanian E."/>
            <person name="Araus A.J."/>
            <person name="Petzold A."/>
            <person name="Susuki M."/>
            <person name="Suzuki K.-i.T."/>
            <person name="Hayashi T."/>
            <person name="Toyoda A."/>
            <person name="Oliveira C."/>
            <person name="Osipova E."/>
            <person name="Leigh N.D."/>
            <person name="Simon A."/>
            <person name="Yun M.H."/>
        </authorList>
    </citation>
    <scope>NUCLEOTIDE SEQUENCE</scope>
    <source>
        <strain evidence="1">20211129_DDA</strain>
        <tissue evidence="1">Liver</tissue>
    </source>
</reference>
<accession>A0AAV7LQG8</accession>
<dbReference type="EMBL" id="JANPWB010000015">
    <property type="protein sequence ID" value="KAJ1093322.1"/>
    <property type="molecule type" value="Genomic_DNA"/>
</dbReference>
<dbReference type="Proteomes" id="UP001066276">
    <property type="component" value="Chromosome 11"/>
</dbReference>
<gene>
    <name evidence="1" type="ORF">NDU88_006427</name>
</gene>